<sequence length="135" mass="15018">MASEPNIYHFDEVAKHKDGYDCWLIIHGKVYDVTHFLEEHPGGDEVLIAATGKDATDDFDDVGQSSSAKELMNKYCIGDIDVKRAPPPGKKYSPRVDPPKAINKNHAILAKLLQFLLPHLILGGAFSLRSTFKKE</sequence>
<comment type="similarity">
    <text evidence="4 5">Belongs to the cytochrome b5 family.</text>
</comment>
<evidence type="ECO:0000256" key="5">
    <source>
        <dbReference type="RuleBase" id="RU362121"/>
    </source>
</evidence>
<evidence type="ECO:0000256" key="3">
    <source>
        <dbReference type="ARBA" id="ARBA00023004"/>
    </source>
</evidence>
<reference evidence="7" key="1">
    <citation type="journal article" date="2023" name="Plant Biotechnol. J.">
        <title>Chromosome-level wild Hevea brasiliensis genome provides new tools for genomic-assisted breeding and valuable loci to elevate rubber yield.</title>
        <authorList>
            <person name="Cheng H."/>
            <person name="Song X."/>
            <person name="Hu Y."/>
            <person name="Wu T."/>
            <person name="Yang Q."/>
            <person name="An Z."/>
            <person name="Feng S."/>
            <person name="Deng Z."/>
            <person name="Wu W."/>
            <person name="Zeng X."/>
            <person name="Tu M."/>
            <person name="Wang X."/>
            <person name="Huang H."/>
        </authorList>
    </citation>
    <scope>NUCLEOTIDE SEQUENCE</scope>
    <source>
        <strain evidence="7">MT/VB/25A 57/8</strain>
    </source>
</reference>
<dbReference type="PROSITE" id="PS50255">
    <property type="entry name" value="CYTOCHROME_B5_2"/>
    <property type="match status" value="1"/>
</dbReference>
<name>A0ABQ9N7F3_HEVBR</name>
<keyword evidence="8" id="KW-1185">Reference proteome</keyword>
<keyword evidence="1 5" id="KW-0349">Heme</keyword>
<evidence type="ECO:0000256" key="1">
    <source>
        <dbReference type="ARBA" id="ARBA00022617"/>
    </source>
</evidence>
<dbReference type="InterPro" id="IPR036400">
    <property type="entry name" value="Cyt_B5-like_heme/steroid_sf"/>
</dbReference>
<gene>
    <name evidence="7" type="ORF">P3X46_003578</name>
</gene>
<dbReference type="InterPro" id="IPR018506">
    <property type="entry name" value="Cyt_B5_heme-BS"/>
</dbReference>
<dbReference type="InterPro" id="IPR050668">
    <property type="entry name" value="Cytochrome_b5"/>
</dbReference>
<dbReference type="SUPFAM" id="SSF55856">
    <property type="entry name" value="Cytochrome b5-like heme/steroid binding domain"/>
    <property type="match status" value="1"/>
</dbReference>
<evidence type="ECO:0000256" key="4">
    <source>
        <dbReference type="ARBA" id="ARBA00038168"/>
    </source>
</evidence>
<dbReference type="PRINTS" id="PR00363">
    <property type="entry name" value="CYTOCHROMEB5"/>
</dbReference>
<dbReference type="EMBL" id="JARPOI010000002">
    <property type="protein sequence ID" value="KAJ9188193.1"/>
    <property type="molecule type" value="Genomic_DNA"/>
</dbReference>
<dbReference type="InterPro" id="IPR001199">
    <property type="entry name" value="Cyt_B5-like_heme/steroid-bd"/>
</dbReference>
<dbReference type="Proteomes" id="UP001174677">
    <property type="component" value="Chromosome 2"/>
</dbReference>
<dbReference type="EMBL" id="JARPOI010000002">
    <property type="protein sequence ID" value="KAJ9188192.1"/>
    <property type="molecule type" value="Genomic_DNA"/>
</dbReference>
<dbReference type="EMBL" id="JARPOI010000002">
    <property type="protein sequence ID" value="KAJ9188191.1"/>
    <property type="molecule type" value="Genomic_DNA"/>
</dbReference>
<dbReference type="PANTHER" id="PTHR19359:SF152">
    <property type="entry name" value="CYTOCHROME B5 HEME-BINDING DOMAIN-CONTAINING PROTEIN"/>
    <property type="match status" value="1"/>
</dbReference>
<evidence type="ECO:0000256" key="2">
    <source>
        <dbReference type="ARBA" id="ARBA00022723"/>
    </source>
</evidence>
<evidence type="ECO:0000259" key="6">
    <source>
        <dbReference type="PROSITE" id="PS50255"/>
    </source>
</evidence>
<accession>A0ABQ9N7F3</accession>
<dbReference type="Pfam" id="PF00173">
    <property type="entry name" value="Cyt-b5"/>
    <property type="match status" value="1"/>
</dbReference>
<comment type="caution">
    <text evidence="7">The sequence shown here is derived from an EMBL/GenBank/DDBJ whole genome shotgun (WGS) entry which is preliminary data.</text>
</comment>
<protein>
    <recommendedName>
        <fullName evidence="6">Cytochrome b5 heme-binding domain-containing protein</fullName>
    </recommendedName>
</protein>
<proteinExistence type="inferred from homology"/>
<dbReference type="Gene3D" id="3.10.120.10">
    <property type="entry name" value="Cytochrome b5-like heme/steroid binding domain"/>
    <property type="match status" value="1"/>
</dbReference>
<evidence type="ECO:0000313" key="8">
    <source>
        <dbReference type="Proteomes" id="UP001174677"/>
    </source>
</evidence>
<keyword evidence="3 5" id="KW-0408">Iron</keyword>
<dbReference type="SMART" id="SM01117">
    <property type="entry name" value="Cyt-b5"/>
    <property type="match status" value="1"/>
</dbReference>
<keyword evidence="2 5" id="KW-0479">Metal-binding</keyword>
<dbReference type="PROSITE" id="PS00191">
    <property type="entry name" value="CYTOCHROME_B5_1"/>
    <property type="match status" value="1"/>
</dbReference>
<organism evidence="7 8">
    <name type="scientific">Hevea brasiliensis</name>
    <name type="common">Para rubber tree</name>
    <name type="synonym">Siphonia brasiliensis</name>
    <dbReference type="NCBI Taxonomy" id="3981"/>
    <lineage>
        <taxon>Eukaryota</taxon>
        <taxon>Viridiplantae</taxon>
        <taxon>Streptophyta</taxon>
        <taxon>Embryophyta</taxon>
        <taxon>Tracheophyta</taxon>
        <taxon>Spermatophyta</taxon>
        <taxon>Magnoliopsida</taxon>
        <taxon>eudicotyledons</taxon>
        <taxon>Gunneridae</taxon>
        <taxon>Pentapetalae</taxon>
        <taxon>rosids</taxon>
        <taxon>fabids</taxon>
        <taxon>Malpighiales</taxon>
        <taxon>Euphorbiaceae</taxon>
        <taxon>Crotonoideae</taxon>
        <taxon>Micrandreae</taxon>
        <taxon>Hevea</taxon>
    </lineage>
</organism>
<evidence type="ECO:0000313" key="7">
    <source>
        <dbReference type="EMBL" id="KAJ9188193.1"/>
    </source>
</evidence>
<dbReference type="PANTHER" id="PTHR19359">
    <property type="entry name" value="CYTOCHROME B5"/>
    <property type="match status" value="1"/>
</dbReference>
<feature type="domain" description="Cytochrome b5 heme-binding" evidence="6">
    <location>
        <begin position="5"/>
        <end position="81"/>
    </location>
</feature>